<feature type="binding site" evidence="1">
    <location>
        <position position="402"/>
    </location>
    <ligand>
        <name>Mg(2+)</name>
        <dbReference type="ChEBI" id="CHEBI:18420"/>
        <label>1</label>
    </ligand>
</feature>
<evidence type="ECO:0000313" key="3">
    <source>
        <dbReference type="Proteomes" id="UP000005384"/>
    </source>
</evidence>
<sequence length="479" mass="54329">MKHFMENDTFGLYTARVYYDWQQARDEGRDVAHLKEVCQAIQKRFYADDRQVTLNDYQLACALEEQLRTAPVLEHNKYVEPSDYEEILRERPDIHREASAISDEDVKRCILGGWTGRVAGCLLGKPLEFWKRENLKNMLAETKNYPVTRYVSTQDFTPEMVKKYNIVTGTPLNNQPWIDELEGYAPVDDDTNYTVLNLKVMEVFGYDFDPGDVLYAWLNWLPAGVCCTAERVAYKNAVEGFSAPTTATFQNPFREWVGAQIRAEVFGWVNPGNPEAAAEAAYRDACVSHTRNGIYGEMFVAAMVAAAARTTDIREIIQAGLGEIPQKSRMALAVQSVLEDYDSGMTYEDSLEKLHKLHDENNIFEWCHVIPNEKIIVLSLLYSGGDYSRAIGNCVQFAFDTDSNAAIVGAVMGTLLGPEGIDEAWTNPTGGMLASSVLDEHMNSISQLVDRTMKIMKREIEPDQRLKRRYDYNESFDIE</sequence>
<dbReference type="InterPro" id="IPR005502">
    <property type="entry name" value="Ribosyl_crysJ1"/>
</dbReference>
<evidence type="ECO:0008006" key="4">
    <source>
        <dbReference type="Google" id="ProtNLM"/>
    </source>
</evidence>
<accession>G5IC92</accession>
<feature type="binding site" evidence="1">
    <location>
        <position position="400"/>
    </location>
    <ligand>
        <name>Mg(2+)</name>
        <dbReference type="ChEBI" id="CHEBI:18420"/>
        <label>1</label>
    </ligand>
</feature>
<keyword evidence="3" id="KW-1185">Reference proteome</keyword>
<organism evidence="2 3">
    <name type="scientific">Hungatella hathewayi WAL-18680</name>
    <dbReference type="NCBI Taxonomy" id="742737"/>
    <lineage>
        <taxon>Bacteria</taxon>
        <taxon>Bacillati</taxon>
        <taxon>Bacillota</taxon>
        <taxon>Clostridia</taxon>
        <taxon>Lachnospirales</taxon>
        <taxon>Lachnospiraceae</taxon>
        <taxon>Hungatella</taxon>
    </lineage>
</organism>
<evidence type="ECO:0000313" key="2">
    <source>
        <dbReference type="EMBL" id="EHI61010.1"/>
    </source>
</evidence>
<feature type="binding site" evidence="1">
    <location>
        <position position="189"/>
    </location>
    <ligand>
        <name>Mg(2+)</name>
        <dbReference type="ChEBI" id="CHEBI:18420"/>
        <label>1</label>
    </ligand>
</feature>
<proteinExistence type="predicted"/>
<dbReference type="HOGENOM" id="CLU_033331_1_1_9"/>
<feature type="binding site" evidence="1">
    <location>
        <position position="190"/>
    </location>
    <ligand>
        <name>Mg(2+)</name>
        <dbReference type="ChEBI" id="CHEBI:18420"/>
        <label>1</label>
    </ligand>
</feature>
<dbReference type="OrthoDB" id="9761704at2"/>
<dbReference type="SUPFAM" id="SSF101478">
    <property type="entry name" value="ADP-ribosylglycohydrolase"/>
    <property type="match status" value="1"/>
</dbReference>
<comment type="cofactor">
    <cofactor evidence="1">
        <name>Mg(2+)</name>
        <dbReference type="ChEBI" id="CHEBI:18420"/>
    </cofactor>
    <text evidence="1">Binds 2 magnesium ions per subunit.</text>
</comment>
<dbReference type="RefSeq" id="WP_006779061.1">
    <property type="nucleotide sequence ID" value="NZ_CP040506.1"/>
</dbReference>
<feature type="binding site" evidence="1">
    <location>
        <position position="403"/>
    </location>
    <ligand>
        <name>Mg(2+)</name>
        <dbReference type="ChEBI" id="CHEBI:18420"/>
        <label>1</label>
    </ligand>
</feature>
<keyword evidence="1" id="KW-0479">Metal-binding</keyword>
<dbReference type="Proteomes" id="UP000005384">
    <property type="component" value="Unassembled WGS sequence"/>
</dbReference>
<protein>
    <recommendedName>
        <fullName evidence="4">ADP-ribosylglycohydrolase</fullName>
    </recommendedName>
</protein>
<dbReference type="Pfam" id="PF03747">
    <property type="entry name" value="ADP_ribosyl_GH"/>
    <property type="match status" value="1"/>
</dbReference>
<comment type="caution">
    <text evidence="2">The sequence shown here is derived from an EMBL/GenBank/DDBJ whole genome shotgun (WGS) entry which is preliminary data.</text>
</comment>
<dbReference type="GO" id="GO:0046872">
    <property type="term" value="F:metal ion binding"/>
    <property type="evidence" value="ECO:0007669"/>
    <property type="project" value="UniProtKB-KW"/>
</dbReference>
<dbReference type="Gene3D" id="1.10.4080.10">
    <property type="entry name" value="ADP-ribosylation/Crystallin J1"/>
    <property type="match status" value="1"/>
</dbReference>
<dbReference type="AlphaFoldDB" id="G5IC92"/>
<dbReference type="InterPro" id="IPR036705">
    <property type="entry name" value="Ribosyl_crysJ1_sf"/>
</dbReference>
<evidence type="ECO:0000256" key="1">
    <source>
        <dbReference type="PIRSR" id="PIRSR605502-1"/>
    </source>
</evidence>
<name>G5IC92_9FIRM</name>
<reference evidence="2 3" key="1">
    <citation type="submission" date="2011-08" db="EMBL/GenBank/DDBJ databases">
        <title>The Genome Sequence of Clostridium hathewayi WAL-18680.</title>
        <authorList>
            <consortium name="The Broad Institute Genome Sequencing Platform"/>
            <person name="Earl A."/>
            <person name="Ward D."/>
            <person name="Feldgarden M."/>
            <person name="Gevers D."/>
            <person name="Finegold S.M."/>
            <person name="Summanen P.H."/>
            <person name="Molitoris D.R."/>
            <person name="Song M."/>
            <person name="Daigneault M."/>
            <person name="Allen-Vercoe E."/>
            <person name="Young S.K."/>
            <person name="Zeng Q."/>
            <person name="Gargeya S."/>
            <person name="Fitzgerald M."/>
            <person name="Haas B."/>
            <person name="Abouelleil A."/>
            <person name="Alvarado L."/>
            <person name="Arachchi H.M."/>
            <person name="Berlin A."/>
            <person name="Brown A."/>
            <person name="Chapman S.B."/>
            <person name="Chen Z."/>
            <person name="Dunbar C."/>
            <person name="Freedman E."/>
            <person name="Gearin G."/>
            <person name="Gellesch M."/>
            <person name="Goldberg J."/>
            <person name="Griggs A."/>
            <person name="Gujja S."/>
            <person name="Heiman D."/>
            <person name="Howarth C."/>
            <person name="Larson L."/>
            <person name="Lui A."/>
            <person name="MacDonald P.J.P."/>
            <person name="Montmayeur A."/>
            <person name="Murphy C."/>
            <person name="Neiman D."/>
            <person name="Pearson M."/>
            <person name="Priest M."/>
            <person name="Roberts A."/>
            <person name="Saif S."/>
            <person name="Shea T."/>
            <person name="Shenoy N."/>
            <person name="Sisk P."/>
            <person name="Stolte C."/>
            <person name="Sykes S."/>
            <person name="Wortman J."/>
            <person name="Nusbaum C."/>
            <person name="Birren B."/>
        </authorList>
    </citation>
    <scope>NUCLEOTIDE SEQUENCE [LARGE SCALE GENOMIC DNA]</scope>
    <source>
        <strain evidence="2 3">WAL-18680</strain>
    </source>
</reference>
<gene>
    <name evidence="2" type="ORF">HMPREF9473_01075</name>
</gene>
<keyword evidence="1" id="KW-0460">Magnesium</keyword>
<dbReference type="EMBL" id="ADLN01000009">
    <property type="protein sequence ID" value="EHI61010.1"/>
    <property type="molecule type" value="Genomic_DNA"/>
</dbReference>
<dbReference type="PATRIC" id="fig|742737.3.peg.1080"/>